<keyword evidence="4" id="KW-0720">Serine protease</keyword>
<dbReference type="PANTHER" id="PTHR42987:SF7">
    <property type="entry name" value="SIGNAL PEPTIDE PEPTIDASE SPPA-RELATED"/>
    <property type="match status" value="1"/>
</dbReference>
<evidence type="ECO:0000313" key="8">
    <source>
        <dbReference type="Proteomes" id="UP000005496"/>
    </source>
</evidence>
<dbReference type="InterPro" id="IPR029045">
    <property type="entry name" value="ClpP/crotonase-like_dom_sf"/>
</dbReference>
<evidence type="ECO:0000256" key="4">
    <source>
        <dbReference type="ARBA" id="ARBA00022825"/>
    </source>
</evidence>
<proteinExistence type="inferred from homology"/>
<organism evidence="7 8">
    <name type="scientific">Desulfonatronospira thiodismutans ASO3-1</name>
    <dbReference type="NCBI Taxonomy" id="555779"/>
    <lineage>
        <taxon>Bacteria</taxon>
        <taxon>Pseudomonadati</taxon>
        <taxon>Thermodesulfobacteriota</taxon>
        <taxon>Desulfovibrionia</taxon>
        <taxon>Desulfovibrionales</taxon>
        <taxon>Desulfonatronovibrionaceae</taxon>
        <taxon>Desulfonatronospira</taxon>
    </lineage>
</organism>
<dbReference type="Gene3D" id="6.20.330.10">
    <property type="match status" value="1"/>
</dbReference>
<dbReference type="Gene3D" id="3.90.226.10">
    <property type="entry name" value="2-enoyl-CoA Hydratase, Chain A, domain 1"/>
    <property type="match status" value="1"/>
</dbReference>
<evidence type="ECO:0000259" key="6">
    <source>
        <dbReference type="Pfam" id="PF01343"/>
    </source>
</evidence>
<dbReference type="InterPro" id="IPR004635">
    <property type="entry name" value="Pept_S49_SppA"/>
</dbReference>
<evidence type="ECO:0000256" key="3">
    <source>
        <dbReference type="ARBA" id="ARBA00022801"/>
    </source>
</evidence>
<keyword evidence="5" id="KW-0472">Membrane</keyword>
<dbReference type="Pfam" id="PF01343">
    <property type="entry name" value="Peptidase_S49"/>
    <property type="match status" value="1"/>
</dbReference>
<dbReference type="InterPro" id="IPR047272">
    <property type="entry name" value="S49_SppA_C"/>
</dbReference>
<dbReference type="InterPro" id="IPR002142">
    <property type="entry name" value="Peptidase_S49"/>
</dbReference>
<evidence type="ECO:0000256" key="1">
    <source>
        <dbReference type="ARBA" id="ARBA00008683"/>
    </source>
</evidence>
<keyword evidence="3" id="KW-0378">Hydrolase</keyword>
<dbReference type="PANTHER" id="PTHR42987">
    <property type="entry name" value="PEPTIDASE S49"/>
    <property type="match status" value="1"/>
</dbReference>
<feature type="transmembrane region" description="Helical" evidence="5">
    <location>
        <begin position="14"/>
        <end position="40"/>
    </location>
</feature>
<keyword evidence="5" id="KW-0812">Transmembrane</keyword>
<dbReference type="eggNOG" id="COG0616">
    <property type="taxonomic scope" value="Bacteria"/>
</dbReference>
<dbReference type="CDD" id="cd07023">
    <property type="entry name" value="S49_Sppa_N_C"/>
    <property type="match status" value="1"/>
</dbReference>
<dbReference type="GO" id="GO:0008236">
    <property type="term" value="F:serine-type peptidase activity"/>
    <property type="evidence" value="ECO:0007669"/>
    <property type="project" value="UniProtKB-KW"/>
</dbReference>
<evidence type="ECO:0000256" key="5">
    <source>
        <dbReference type="SAM" id="Phobius"/>
    </source>
</evidence>
<dbReference type="Proteomes" id="UP000005496">
    <property type="component" value="Unassembled WGS sequence"/>
</dbReference>
<keyword evidence="2" id="KW-0645">Protease</keyword>
<gene>
    <name evidence="7" type="ORF">Dthio_PD2442</name>
</gene>
<dbReference type="RefSeq" id="WP_008870362.1">
    <property type="nucleotide sequence ID" value="NZ_ACJN02000002.1"/>
</dbReference>
<evidence type="ECO:0000313" key="7">
    <source>
        <dbReference type="EMBL" id="EFI35048.1"/>
    </source>
</evidence>
<comment type="similarity">
    <text evidence="1">Belongs to the peptidase S49 family.</text>
</comment>
<dbReference type="AlphaFoldDB" id="D6SQM2"/>
<reference evidence="7" key="1">
    <citation type="submission" date="2010-05" db="EMBL/GenBank/DDBJ databases">
        <title>The draft genome of Desulfonatronospira thiodismutans ASO3-1.</title>
        <authorList>
            <consortium name="US DOE Joint Genome Institute (JGI-PGF)"/>
            <person name="Lucas S."/>
            <person name="Copeland A."/>
            <person name="Lapidus A."/>
            <person name="Cheng J.-F."/>
            <person name="Bruce D."/>
            <person name="Goodwin L."/>
            <person name="Pitluck S."/>
            <person name="Chertkov O."/>
            <person name="Brettin T."/>
            <person name="Detter J.C."/>
            <person name="Han C."/>
            <person name="Land M.L."/>
            <person name="Hauser L."/>
            <person name="Kyrpides N."/>
            <person name="Mikhailova N."/>
            <person name="Muyzer G."/>
            <person name="Woyke T."/>
        </authorList>
    </citation>
    <scope>NUCLEOTIDE SEQUENCE [LARGE SCALE GENOMIC DNA]</scope>
    <source>
        <strain evidence="7">ASO3-1</strain>
    </source>
</reference>
<protein>
    <submittedName>
        <fullName evidence="7">Signal peptide peptidase SppA, 36K type</fullName>
    </submittedName>
</protein>
<dbReference type="OrthoDB" id="9764363at2"/>
<dbReference type="SUPFAM" id="SSF52096">
    <property type="entry name" value="ClpP/crotonase"/>
    <property type="match status" value="1"/>
</dbReference>
<accession>D6SQM2</accession>
<sequence>METSKTKFSQRHPLIFGFMLIITAVVTFMLAMAVFNFLFFDGPKLRTQPKIGVVNVSGLITDSRDIVDWIQELEEKDSVKGVLLRVNSPGGVVAPSQEVFRAVKDLAREKPVVASLGSVAASGGYYAASPAGVIVANPGTLTASIGVKVTLTNIQELLQKLGIEDQGVYSGEFKDAGTVSRPMTEEEREYFQGLVDDMHEQFVQDVALARDMDEQRVYDLADGRAMTGRQALEAGLVDELGGRSEALDILCEKVQLPRDAKQLEGPEERMSILRRILSEFSLGDNIPGPRWIFTYE</sequence>
<comment type="caution">
    <text evidence="7">The sequence shown here is derived from an EMBL/GenBank/DDBJ whole genome shotgun (WGS) entry which is preliminary data.</text>
</comment>
<dbReference type="GO" id="GO:0006508">
    <property type="term" value="P:proteolysis"/>
    <property type="evidence" value="ECO:0007669"/>
    <property type="project" value="UniProtKB-KW"/>
</dbReference>
<keyword evidence="8" id="KW-1185">Reference proteome</keyword>
<dbReference type="EMBL" id="ACJN02000002">
    <property type="protein sequence ID" value="EFI35048.1"/>
    <property type="molecule type" value="Genomic_DNA"/>
</dbReference>
<name>D6SQM2_9BACT</name>
<evidence type="ECO:0000256" key="2">
    <source>
        <dbReference type="ARBA" id="ARBA00022670"/>
    </source>
</evidence>
<dbReference type="NCBIfam" id="TIGR00706">
    <property type="entry name" value="SppA_dom"/>
    <property type="match status" value="1"/>
</dbReference>
<keyword evidence="5" id="KW-1133">Transmembrane helix</keyword>
<feature type="domain" description="Peptidase S49" evidence="6">
    <location>
        <begin position="105"/>
        <end position="255"/>
    </location>
</feature>